<evidence type="ECO:0000256" key="6">
    <source>
        <dbReference type="SAM" id="Phobius"/>
    </source>
</evidence>
<keyword evidence="2" id="KW-0732">Signal</keyword>
<evidence type="ECO:0000256" key="4">
    <source>
        <dbReference type="ARBA" id="ARBA00022857"/>
    </source>
</evidence>
<dbReference type="KEGG" id="cgh:CGC50_02300"/>
<dbReference type="InterPro" id="IPR002937">
    <property type="entry name" value="Amino_oxidase"/>
</dbReference>
<evidence type="ECO:0000256" key="2">
    <source>
        <dbReference type="ARBA" id="ARBA00022729"/>
    </source>
</evidence>
<dbReference type="GeneID" id="84807392"/>
<reference evidence="9" key="1">
    <citation type="submission" date="2017-06" db="EMBL/GenBank/DDBJ databases">
        <title>Capnocytophaga spp. assemblies.</title>
        <authorList>
            <person name="Gulvik C.A."/>
        </authorList>
    </citation>
    <scope>NUCLEOTIDE SEQUENCE [LARGE SCALE GENOMIC DNA]</scope>
    <source>
        <strain evidence="9">H1496</strain>
    </source>
</reference>
<dbReference type="GO" id="GO:0016491">
    <property type="term" value="F:oxidoreductase activity"/>
    <property type="evidence" value="ECO:0007669"/>
    <property type="project" value="InterPro"/>
</dbReference>
<dbReference type="InterPro" id="IPR052206">
    <property type="entry name" value="Retinol_saturase"/>
</dbReference>
<name>A0A250FLW9_9FLAO</name>
<evidence type="ECO:0000256" key="5">
    <source>
        <dbReference type="ARBA" id="ARBA00023027"/>
    </source>
</evidence>
<keyword evidence="6" id="KW-0472">Membrane</keyword>
<dbReference type="Gene3D" id="3.50.50.60">
    <property type="entry name" value="FAD/NAD(P)-binding domain"/>
    <property type="match status" value="2"/>
</dbReference>
<evidence type="ECO:0000313" key="8">
    <source>
        <dbReference type="EMBL" id="ATA86084.1"/>
    </source>
</evidence>
<proteinExistence type="predicted"/>
<evidence type="ECO:0000259" key="7">
    <source>
        <dbReference type="Pfam" id="PF01593"/>
    </source>
</evidence>
<keyword evidence="3" id="KW-0274">FAD</keyword>
<dbReference type="AlphaFoldDB" id="A0A250FLW9"/>
<dbReference type="PANTHER" id="PTHR46091:SF3">
    <property type="entry name" value="AMINE OXIDASE DOMAIN-CONTAINING PROTEIN"/>
    <property type="match status" value="1"/>
</dbReference>
<evidence type="ECO:0000256" key="1">
    <source>
        <dbReference type="ARBA" id="ARBA00022630"/>
    </source>
</evidence>
<gene>
    <name evidence="8" type="ORF">CGC50_02300</name>
</gene>
<keyword evidence="6" id="KW-0812">Transmembrane</keyword>
<dbReference type="EMBL" id="CP022386">
    <property type="protein sequence ID" value="ATA86084.1"/>
    <property type="molecule type" value="Genomic_DNA"/>
</dbReference>
<evidence type="ECO:0000313" key="9">
    <source>
        <dbReference type="Proteomes" id="UP000217250"/>
    </source>
</evidence>
<dbReference type="Proteomes" id="UP000217250">
    <property type="component" value="Chromosome"/>
</dbReference>
<dbReference type="InterPro" id="IPR036188">
    <property type="entry name" value="FAD/NAD-bd_sf"/>
</dbReference>
<organism evidence="8 9">
    <name type="scientific">Capnocytophaga gingivalis</name>
    <dbReference type="NCBI Taxonomy" id="1017"/>
    <lineage>
        <taxon>Bacteria</taxon>
        <taxon>Pseudomonadati</taxon>
        <taxon>Bacteroidota</taxon>
        <taxon>Flavobacteriia</taxon>
        <taxon>Flavobacteriales</taxon>
        <taxon>Flavobacteriaceae</taxon>
        <taxon>Capnocytophaga</taxon>
    </lineage>
</organism>
<sequence length="500" mass="56630">MRSKYDTIIIGSGLGGLMTALILAKEGKKVAVLEQNKQFGGNLQTFLRQGILFDTGVHYVGSLDKGQTLYSYFSYAGILPYLDLERMPQEGFDYICFGQEEIAYPHAQGYTSFVRALLPYFPQEHEALEQYITKIKEVCDAFPLYRFRLEGSYDQSWLEQSLTEYIKSLTANERLQAVLLGSNFLYGGVGEYTPLYVHALSVNSYIESAWRFRQGGSQITSLLLRELRALGVELFAENKALAFEYREGKIYSVITSQQEKYIATDFVSDIDIKQLLSIAGRTHFRPAYYKRIDALTPVAGVFSLHLVLKKQSFPYLPYNIYWHRDSSQVWQATHYTTDTFPTTYMLSMNPPKDGGAYADNMTILTYMNAQELSQWESTTHTLIAPQGRGVDYEAFKARKAQQLLEVVYQRFPQLKGCIVAQYTATPLTYRDYIGNPTGAIYGYEKNILRTRQNHIMPQTHIPNLYVTGQSVNMHGLVGVTIGAVLTSMALLGVKIKGIGE</sequence>
<keyword evidence="5" id="KW-0520">NAD</keyword>
<dbReference type="SUPFAM" id="SSF51905">
    <property type="entry name" value="FAD/NAD(P)-binding domain"/>
    <property type="match status" value="1"/>
</dbReference>
<dbReference type="RefSeq" id="WP_095909513.1">
    <property type="nucleotide sequence ID" value="NZ_CAUVLU010000010.1"/>
</dbReference>
<dbReference type="Pfam" id="PF01593">
    <property type="entry name" value="Amino_oxidase"/>
    <property type="match status" value="1"/>
</dbReference>
<feature type="domain" description="Amine oxidase" evidence="7">
    <location>
        <begin position="14"/>
        <end position="486"/>
    </location>
</feature>
<protein>
    <submittedName>
        <fullName evidence="8">All-trans-retinol 13,14-reductase</fullName>
    </submittedName>
</protein>
<keyword evidence="4" id="KW-0521">NADP</keyword>
<dbReference type="OrthoDB" id="9789960at2"/>
<keyword evidence="1" id="KW-0285">Flavoprotein</keyword>
<dbReference type="PANTHER" id="PTHR46091">
    <property type="entry name" value="BLR7054 PROTEIN"/>
    <property type="match status" value="1"/>
</dbReference>
<keyword evidence="6" id="KW-1133">Transmembrane helix</keyword>
<accession>A0A250FLW9</accession>
<evidence type="ECO:0000256" key="3">
    <source>
        <dbReference type="ARBA" id="ARBA00022827"/>
    </source>
</evidence>
<feature type="transmembrane region" description="Helical" evidence="6">
    <location>
        <begin position="473"/>
        <end position="493"/>
    </location>
</feature>